<dbReference type="AlphaFoldDB" id="A0A914YNK2"/>
<evidence type="ECO:0000313" key="2">
    <source>
        <dbReference type="Proteomes" id="UP000887577"/>
    </source>
</evidence>
<accession>A0A914YNK2</accession>
<reference evidence="3" key="1">
    <citation type="submission" date="2022-11" db="UniProtKB">
        <authorList>
            <consortium name="WormBaseParasite"/>
        </authorList>
    </citation>
    <scope>IDENTIFICATION</scope>
</reference>
<feature type="coiled-coil region" evidence="1">
    <location>
        <begin position="56"/>
        <end position="83"/>
    </location>
</feature>
<dbReference type="WBParaSite" id="PSU_v2.g20992.t1">
    <property type="protein sequence ID" value="PSU_v2.g20992.t1"/>
    <property type="gene ID" value="PSU_v2.g20992"/>
</dbReference>
<name>A0A914YNK2_9BILA</name>
<evidence type="ECO:0000313" key="3">
    <source>
        <dbReference type="WBParaSite" id="PSU_v2.g20992.t1"/>
    </source>
</evidence>
<dbReference type="Proteomes" id="UP000887577">
    <property type="component" value="Unplaced"/>
</dbReference>
<organism evidence="2 3">
    <name type="scientific">Panagrolaimus superbus</name>
    <dbReference type="NCBI Taxonomy" id="310955"/>
    <lineage>
        <taxon>Eukaryota</taxon>
        <taxon>Metazoa</taxon>
        <taxon>Ecdysozoa</taxon>
        <taxon>Nematoda</taxon>
        <taxon>Chromadorea</taxon>
        <taxon>Rhabditida</taxon>
        <taxon>Tylenchina</taxon>
        <taxon>Panagrolaimomorpha</taxon>
        <taxon>Panagrolaimoidea</taxon>
        <taxon>Panagrolaimidae</taxon>
        <taxon>Panagrolaimus</taxon>
    </lineage>
</organism>
<sequence>MSETPLLSLTTSSQEESESLQLTGRILGSAEFHYFASKTKLSMDCLNKSLDKAVMLLKLSENVKELKAEMDKFRANIDHLAETNDSSALSELSTST</sequence>
<evidence type="ECO:0000256" key="1">
    <source>
        <dbReference type="SAM" id="Coils"/>
    </source>
</evidence>
<keyword evidence="2" id="KW-1185">Reference proteome</keyword>
<proteinExistence type="predicted"/>
<keyword evidence="1" id="KW-0175">Coiled coil</keyword>
<protein>
    <submittedName>
        <fullName evidence="3">Uncharacterized protein</fullName>
    </submittedName>
</protein>